<dbReference type="Proteomes" id="UP001194580">
    <property type="component" value="Unassembled WGS sequence"/>
</dbReference>
<dbReference type="AlphaFoldDB" id="A0AAD4D1X2"/>
<evidence type="ECO:0000313" key="4">
    <source>
        <dbReference type="EMBL" id="KAG0255148.1"/>
    </source>
</evidence>
<evidence type="ECO:0008006" key="6">
    <source>
        <dbReference type="Google" id="ProtNLM"/>
    </source>
</evidence>
<dbReference type="Gene3D" id="3.40.710.10">
    <property type="entry name" value="DD-peptidase/beta-lactamase superfamily"/>
    <property type="match status" value="1"/>
</dbReference>
<proteinExistence type="inferred from homology"/>
<comment type="similarity">
    <text evidence="1">Belongs to the peptidase S12 family.</text>
</comment>
<feature type="domain" description="Peptidase S12 Pab87-related C-terminal" evidence="3">
    <location>
        <begin position="404"/>
        <end position="492"/>
    </location>
</feature>
<dbReference type="SUPFAM" id="SSF56601">
    <property type="entry name" value="beta-lactamase/transpeptidase-like"/>
    <property type="match status" value="1"/>
</dbReference>
<comment type="caution">
    <text evidence="4">The sequence shown here is derived from an EMBL/GenBank/DDBJ whole genome shotgun (WGS) entry which is preliminary data.</text>
</comment>
<name>A0AAD4D1X2_9FUNG</name>
<dbReference type="Pfam" id="PF11954">
    <property type="entry name" value="DUF3471"/>
    <property type="match status" value="1"/>
</dbReference>
<dbReference type="InterPro" id="IPR050491">
    <property type="entry name" value="AmpC-like"/>
</dbReference>
<evidence type="ECO:0000259" key="3">
    <source>
        <dbReference type="Pfam" id="PF11954"/>
    </source>
</evidence>
<evidence type="ECO:0000256" key="1">
    <source>
        <dbReference type="ARBA" id="ARBA00038215"/>
    </source>
</evidence>
<dbReference type="InterPro" id="IPR001466">
    <property type="entry name" value="Beta-lactam-related"/>
</dbReference>
<dbReference type="InterPro" id="IPR012338">
    <property type="entry name" value="Beta-lactam/transpept-like"/>
</dbReference>
<dbReference type="PANTHER" id="PTHR46825:SF15">
    <property type="entry name" value="BETA-LACTAMASE-RELATED DOMAIN-CONTAINING PROTEIN"/>
    <property type="match status" value="1"/>
</dbReference>
<feature type="domain" description="Beta-lactamase-related" evidence="2">
    <location>
        <begin position="24"/>
        <end position="349"/>
    </location>
</feature>
<dbReference type="PANTHER" id="PTHR46825">
    <property type="entry name" value="D-ALANYL-D-ALANINE-CARBOXYPEPTIDASE/ENDOPEPTIDASE AMPH"/>
    <property type="match status" value="1"/>
</dbReference>
<sequence>MTTSNTSNCNFQEWTDDIERARSMLGIQGLSVAVVHQEKIIYAQGFGKRNDTEPFTPEASEQELMTPTLSHIGSMTKAITAATIGELIAENKARWDVPVSEYLPEFQLKDPRLTKEITFIDLLAHRTGYPRLDLEWWLRPESRLELIKLLRHVDPQVPLRSDFIYNNHMYAAAGEAASRIAGTSYEDVVLEKVLYPLSMKDSGFTLAEMMRRPNHALSYHCKSFEAAQKGETYRLVVNGIPESLIPAGDIYSNVLDLARWARAVMHEGCLDGQQVLHKKTVEEMTTAWNLDNRKPSSTDFSIAAYGLGWELMHYKGRQTWCHTGGSPGYRSNIVLFPSDDLAVICLANNSISGLVSWIPHYIADRVLGLPTTKNWLFDVAVDRARNEYKDIDPAEDEKHLPPQVNDKPTTRELKDFVGDYTHSYAPPLTIQTLTDKQGKASLVFKIFSFEGTLVHYHYDSFRLQVVDDKEPMLALLTFVAGDNGSIQQCRMLIEDRTHIYSKVEPSAMAFDGSLSKEE</sequence>
<protein>
    <recommendedName>
        <fullName evidence="6">Beta-lactamase/transpeptidase-like protein</fullName>
    </recommendedName>
</protein>
<evidence type="ECO:0000259" key="2">
    <source>
        <dbReference type="Pfam" id="PF00144"/>
    </source>
</evidence>
<evidence type="ECO:0000313" key="5">
    <source>
        <dbReference type="Proteomes" id="UP001194580"/>
    </source>
</evidence>
<accession>A0AAD4D1X2</accession>
<keyword evidence="5" id="KW-1185">Reference proteome</keyword>
<dbReference type="Gene3D" id="2.40.128.600">
    <property type="match status" value="1"/>
</dbReference>
<organism evidence="4 5">
    <name type="scientific">Linnemannia exigua</name>
    <dbReference type="NCBI Taxonomy" id="604196"/>
    <lineage>
        <taxon>Eukaryota</taxon>
        <taxon>Fungi</taxon>
        <taxon>Fungi incertae sedis</taxon>
        <taxon>Mucoromycota</taxon>
        <taxon>Mortierellomycotina</taxon>
        <taxon>Mortierellomycetes</taxon>
        <taxon>Mortierellales</taxon>
        <taxon>Mortierellaceae</taxon>
        <taxon>Linnemannia</taxon>
    </lineage>
</organism>
<dbReference type="EMBL" id="JAAAIL010002705">
    <property type="protein sequence ID" value="KAG0255148.1"/>
    <property type="molecule type" value="Genomic_DNA"/>
</dbReference>
<dbReference type="InterPro" id="IPR021860">
    <property type="entry name" value="Peptidase_S12_Pab87-rel_C"/>
</dbReference>
<reference evidence="4" key="1">
    <citation type="journal article" date="2020" name="Fungal Divers.">
        <title>Resolving the Mortierellaceae phylogeny through synthesis of multi-gene phylogenetics and phylogenomics.</title>
        <authorList>
            <person name="Vandepol N."/>
            <person name="Liber J."/>
            <person name="Desiro A."/>
            <person name="Na H."/>
            <person name="Kennedy M."/>
            <person name="Barry K."/>
            <person name="Grigoriev I.V."/>
            <person name="Miller A.N."/>
            <person name="O'Donnell K."/>
            <person name="Stajich J.E."/>
            <person name="Bonito G."/>
        </authorList>
    </citation>
    <scope>NUCLEOTIDE SEQUENCE</scope>
    <source>
        <strain evidence="4">NRRL 28262</strain>
    </source>
</reference>
<dbReference type="Pfam" id="PF00144">
    <property type="entry name" value="Beta-lactamase"/>
    <property type="match status" value="1"/>
</dbReference>
<gene>
    <name evidence="4" type="ORF">BGZ95_005854</name>
</gene>